<dbReference type="PANTHER" id="PTHR48063">
    <property type="entry name" value="LRR RECEPTOR-LIKE KINASE"/>
    <property type="match status" value="1"/>
</dbReference>
<evidence type="ECO:0000256" key="12">
    <source>
        <dbReference type="SAM" id="Phobius"/>
    </source>
</evidence>
<dbReference type="InterPro" id="IPR003591">
    <property type="entry name" value="Leu-rich_rpt_typical-subtyp"/>
</dbReference>
<dbReference type="SUPFAM" id="SSF52047">
    <property type="entry name" value="RNI-like"/>
    <property type="match status" value="1"/>
</dbReference>
<dbReference type="AlphaFoldDB" id="A0A072UX00"/>
<reference evidence="16 18" key="1">
    <citation type="journal article" date="2011" name="Nature">
        <title>The Medicago genome provides insight into the evolution of rhizobial symbioses.</title>
        <authorList>
            <person name="Young N.D."/>
            <person name="Debelle F."/>
            <person name="Oldroyd G.E."/>
            <person name="Geurts R."/>
            <person name="Cannon S.B."/>
            <person name="Udvardi M.K."/>
            <person name="Benedito V.A."/>
            <person name="Mayer K.F."/>
            <person name="Gouzy J."/>
            <person name="Schoof H."/>
            <person name="Van de Peer Y."/>
            <person name="Proost S."/>
            <person name="Cook D.R."/>
            <person name="Meyers B.C."/>
            <person name="Spannagl M."/>
            <person name="Cheung F."/>
            <person name="De Mita S."/>
            <person name="Krishnakumar V."/>
            <person name="Gundlach H."/>
            <person name="Zhou S."/>
            <person name="Mudge J."/>
            <person name="Bharti A.K."/>
            <person name="Murray J.D."/>
            <person name="Naoumkina M.A."/>
            <person name="Rosen B."/>
            <person name="Silverstein K.A."/>
            <person name="Tang H."/>
            <person name="Rombauts S."/>
            <person name="Zhao P.X."/>
            <person name="Zhou P."/>
            <person name="Barbe V."/>
            <person name="Bardou P."/>
            <person name="Bechner M."/>
            <person name="Bellec A."/>
            <person name="Berger A."/>
            <person name="Berges H."/>
            <person name="Bidwell S."/>
            <person name="Bisseling T."/>
            <person name="Choisne N."/>
            <person name="Couloux A."/>
            <person name="Denny R."/>
            <person name="Deshpande S."/>
            <person name="Dai X."/>
            <person name="Doyle J.J."/>
            <person name="Dudez A.M."/>
            <person name="Farmer A.D."/>
            <person name="Fouteau S."/>
            <person name="Franken C."/>
            <person name="Gibelin C."/>
            <person name="Gish J."/>
            <person name="Goldstein S."/>
            <person name="Gonzalez A.J."/>
            <person name="Green P.J."/>
            <person name="Hallab A."/>
            <person name="Hartog M."/>
            <person name="Hua A."/>
            <person name="Humphray S.J."/>
            <person name="Jeong D.H."/>
            <person name="Jing Y."/>
            <person name="Jocker A."/>
            <person name="Kenton S.M."/>
            <person name="Kim D.J."/>
            <person name="Klee K."/>
            <person name="Lai H."/>
            <person name="Lang C."/>
            <person name="Lin S."/>
            <person name="Macmil S.L."/>
            <person name="Magdelenat G."/>
            <person name="Matthews L."/>
            <person name="McCorrison J."/>
            <person name="Monaghan E.L."/>
            <person name="Mun J.H."/>
            <person name="Najar F.Z."/>
            <person name="Nicholson C."/>
            <person name="Noirot C."/>
            <person name="O'Bleness M."/>
            <person name="Paule C.R."/>
            <person name="Poulain J."/>
            <person name="Prion F."/>
            <person name="Qin B."/>
            <person name="Qu C."/>
            <person name="Retzel E.F."/>
            <person name="Riddle C."/>
            <person name="Sallet E."/>
            <person name="Samain S."/>
            <person name="Samson N."/>
            <person name="Sanders I."/>
            <person name="Saurat O."/>
            <person name="Scarpelli C."/>
            <person name="Schiex T."/>
            <person name="Segurens B."/>
            <person name="Severin A.J."/>
            <person name="Sherrier D.J."/>
            <person name="Shi R."/>
            <person name="Sims S."/>
            <person name="Singer S.R."/>
            <person name="Sinharoy S."/>
            <person name="Sterck L."/>
            <person name="Viollet A."/>
            <person name="Wang B.B."/>
            <person name="Wang K."/>
            <person name="Wang M."/>
            <person name="Wang X."/>
            <person name="Warfsmann J."/>
            <person name="Weissenbach J."/>
            <person name="White D.D."/>
            <person name="White J.D."/>
            <person name="Wiley G.B."/>
            <person name="Wincker P."/>
            <person name="Xing Y."/>
            <person name="Yang L."/>
            <person name="Yao Z."/>
            <person name="Ying F."/>
            <person name="Zhai J."/>
            <person name="Zhou L."/>
            <person name="Zuber A."/>
            <person name="Denarie J."/>
            <person name="Dixon R.A."/>
            <person name="May G.D."/>
            <person name="Schwartz D.C."/>
            <person name="Rogers J."/>
            <person name="Quetier F."/>
            <person name="Town C.D."/>
            <person name="Roe B.A."/>
        </authorList>
    </citation>
    <scope>NUCLEOTIDE SEQUENCE [LARGE SCALE GENOMIC DNA]</scope>
    <source>
        <strain evidence="16">A17</strain>
        <strain evidence="17 18">cv. Jemalong A17</strain>
    </source>
</reference>
<organism evidence="16 18">
    <name type="scientific">Medicago truncatula</name>
    <name type="common">Barrel medic</name>
    <name type="synonym">Medicago tribuloides</name>
    <dbReference type="NCBI Taxonomy" id="3880"/>
    <lineage>
        <taxon>Eukaryota</taxon>
        <taxon>Viridiplantae</taxon>
        <taxon>Streptophyta</taxon>
        <taxon>Embryophyta</taxon>
        <taxon>Tracheophyta</taxon>
        <taxon>Spermatophyta</taxon>
        <taxon>Magnoliopsida</taxon>
        <taxon>eudicotyledons</taxon>
        <taxon>Gunneridae</taxon>
        <taxon>Pentapetalae</taxon>
        <taxon>rosids</taxon>
        <taxon>fabids</taxon>
        <taxon>Fabales</taxon>
        <taxon>Fabaceae</taxon>
        <taxon>Papilionoideae</taxon>
        <taxon>50 kb inversion clade</taxon>
        <taxon>NPAAA clade</taxon>
        <taxon>Hologalegina</taxon>
        <taxon>IRL clade</taxon>
        <taxon>Trifolieae</taxon>
        <taxon>Medicago</taxon>
    </lineage>
</organism>
<evidence type="ECO:0000256" key="6">
    <source>
        <dbReference type="ARBA" id="ARBA00022729"/>
    </source>
</evidence>
<dbReference type="GO" id="GO:0016301">
    <property type="term" value="F:kinase activity"/>
    <property type="evidence" value="ECO:0007669"/>
    <property type="project" value="UniProtKB-KW"/>
</dbReference>
<evidence type="ECO:0000256" key="7">
    <source>
        <dbReference type="ARBA" id="ARBA00022737"/>
    </source>
</evidence>
<evidence type="ECO:0000313" key="17">
    <source>
        <dbReference type="EnsemblPlants" id="KEH33608"/>
    </source>
</evidence>
<dbReference type="Pfam" id="PF23598">
    <property type="entry name" value="LRR_14"/>
    <property type="match status" value="1"/>
</dbReference>
<keyword evidence="5 12" id="KW-0812">Transmembrane</keyword>
<evidence type="ECO:0000259" key="15">
    <source>
        <dbReference type="Pfam" id="PF23598"/>
    </source>
</evidence>
<evidence type="ECO:0000256" key="3">
    <source>
        <dbReference type="ARBA" id="ARBA00022475"/>
    </source>
</evidence>
<evidence type="ECO:0000259" key="14">
    <source>
        <dbReference type="Pfam" id="PF08263"/>
    </source>
</evidence>
<dbReference type="SMART" id="SM00369">
    <property type="entry name" value="LRR_TYP"/>
    <property type="match status" value="5"/>
</dbReference>
<feature type="chain" id="PRO_5014500086" evidence="13">
    <location>
        <begin position="24"/>
        <end position="802"/>
    </location>
</feature>
<keyword evidence="9 12" id="KW-0472">Membrane</keyword>
<gene>
    <name evidence="16" type="ordered locus">MTR_3g449240</name>
</gene>
<reference evidence="16 18" key="2">
    <citation type="journal article" date="2014" name="BMC Genomics">
        <title>An improved genome release (version Mt4.0) for the model legume Medicago truncatula.</title>
        <authorList>
            <person name="Tang H."/>
            <person name="Krishnakumar V."/>
            <person name="Bidwell S."/>
            <person name="Rosen B."/>
            <person name="Chan A."/>
            <person name="Zhou S."/>
            <person name="Gentzbittel L."/>
            <person name="Childs K.L."/>
            <person name="Yandell M."/>
            <person name="Gundlach H."/>
            <person name="Mayer K.F."/>
            <person name="Schwartz D.C."/>
            <person name="Town C.D."/>
        </authorList>
    </citation>
    <scope>GENOME REANNOTATION</scope>
    <source>
        <strain evidence="16">A17</strain>
        <strain evidence="17 18">cv. Jemalong A17</strain>
    </source>
</reference>
<proteinExistence type="inferred from homology"/>
<evidence type="ECO:0000256" key="9">
    <source>
        <dbReference type="ARBA" id="ARBA00023136"/>
    </source>
</evidence>
<evidence type="ECO:0000256" key="2">
    <source>
        <dbReference type="ARBA" id="ARBA00009592"/>
    </source>
</evidence>
<dbReference type="Gene3D" id="3.80.10.10">
    <property type="entry name" value="Ribonuclease Inhibitor"/>
    <property type="match status" value="3"/>
</dbReference>
<evidence type="ECO:0000256" key="11">
    <source>
        <dbReference type="ARBA" id="ARBA00023180"/>
    </source>
</evidence>
<protein>
    <submittedName>
        <fullName evidence="16">LRR receptor-like kinase family protein</fullName>
    </submittedName>
</protein>
<reference evidence="17" key="3">
    <citation type="submission" date="2015-04" db="UniProtKB">
        <authorList>
            <consortium name="EnsemblPlants"/>
        </authorList>
    </citation>
    <scope>IDENTIFICATION</scope>
    <source>
        <strain evidence="17">cv. Jemalong A17</strain>
    </source>
</reference>
<evidence type="ECO:0000256" key="13">
    <source>
        <dbReference type="SAM" id="SignalP"/>
    </source>
</evidence>
<evidence type="ECO:0000313" key="18">
    <source>
        <dbReference type="Proteomes" id="UP000002051"/>
    </source>
</evidence>
<keyword evidence="3" id="KW-1003">Cell membrane</keyword>
<dbReference type="InterPro" id="IPR013210">
    <property type="entry name" value="LRR_N_plant-typ"/>
</dbReference>
<dbReference type="PANTHER" id="PTHR48063:SF52">
    <property type="entry name" value="LRR RECEPTOR-LIKE KINASE FAMILY PROTEIN"/>
    <property type="match status" value="1"/>
</dbReference>
<accession>A0A072UX00</accession>
<comment type="subcellular location">
    <subcellularLocation>
        <location evidence="1">Cell membrane</location>
        <topology evidence="1">Single-pass type I membrane protein</topology>
    </subcellularLocation>
</comment>
<name>A0A072UX00_MEDTR</name>
<dbReference type="EnsemblPlants" id="KEH33608">
    <property type="protein sequence ID" value="KEH33608"/>
    <property type="gene ID" value="MTR_3g449240"/>
</dbReference>
<dbReference type="InterPro" id="IPR001611">
    <property type="entry name" value="Leu-rich_rpt"/>
</dbReference>
<keyword evidence="18" id="KW-1185">Reference proteome</keyword>
<keyword evidence="6 13" id="KW-0732">Signal</keyword>
<keyword evidence="10 16" id="KW-0675">Receptor</keyword>
<dbReference type="InterPro" id="IPR046956">
    <property type="entry name" value="RLP23-like"/>
</dbReference>
<evidence type="ECO:0000256" key="5">
    <source>
        <dbReference type="ARBA" id="ARBA00022692"/>
    </source>
</evidence>
<keyword evidence="16" id="KW-0418">Kinase</keyword>
<dbReference type="Pfam" id="PF00560">
    <property type="entry name" value="LRR_1"/>
    <property type="match status" value="4"/>
</dbReference>
<dbReference type="InterPro" id="IPR032675">
    <property type="entry name" value="LRR_dom_sf"/>
</dbReference>
<dbReference type="FunFam" id="3.80.10.10:FF:000383">
    <property type="entry name" value="Leucine-rich repeat receptor protein kinase EMS1"/>
    <property type="match status" value="1"/>
</dbReference>
<dbReference type="GO" id="GO:0005886">
    <property type="term" value="C:plasma membrane"/>
    <property type="evidence" value="ECO:0007669"/>
    <property type="project" value="UniProtKB-SubCell"/>
</dbReference>
<dbReference type="InterPro" id="IPR055414">
    <property type="entry name" value="LRR_R13L4/SHOC2-like"/>
</dbReference>
<evidence type="ECO:0000256" key="10">
    <source>
        <dbReference type="ARBA" id="ARBA00023170"/>
    </source>
</evidence>
<keyword evidence="7" id="KW-0677">Repeat</keyword>
<evidence type="ECO:0000313" key="16">
    <source>
        <dbReference type="EMBL" id="KEH33608.1"/>
    </source>
</evidence>
<feature type="transmembrane region" description="Helical" evidence="12">
    <location>
        <begin position="743"/>
        <end position="765"/>
    </location>
</feature>
<dbReference type="Proteomes" id="UP000002051">
    <property type="component" value="Chromosome 3"/>
</dbReference>
<dbReference type="Pfam" id="PF08263">
    <property type="entry name" value="LRRNT_2"/>
    <property type="match status" value="1"/>
</dbReference>
<feature type="domain" description="Leucine-rich repeat-containing N-terminal plant-type" evidence="14">
    <location>
        <begin position="34"/>
        <end position="72"/>
    </location>
</feature>
<dbReference type="SUPFAM" id="SSF52058">
    <property type="entry name" value="L domain-like"/>
    <property type="match status" value="1"/>
</dbReference>
<evidence type="ECO:0000256" key="8">
    <source>
        <dbReference type="ARBA" id="ARBA00022989"/>
    </source>
</evidence>
<sequence>MTTQMSLILLLLLFVTTFHKSISSNDHRLVRCNEKDQKTLLTFKQGINGSFSRISTWSTEKDCCVWEGVQCDNITGRVTKLDLKGQPNFDDEPIKVLKGEMNLCILELEFLIYLDLSWNEFDLIRIPSIQQNLTHASNLVYLDLSSLGLDTLHISMDNLHWLFILSSLKYLDLSGLDLHKETNWIQKVNTLPSLLELRLSSCKLNNFMLNSSIGYLNSSSIVTLDLSYNNLTFQLLNGFLNLTKDIKHLDLSWNNIHGEIPSSLLNLQHLRHLDVSQNQLQLSIPDEIGQLAHIQDLDLSMNMLSGFIPSTLGNLSSLNSLSIGNNDFSGEVSNLTFSKLSSLDILDLRRLSVVFQFDLDWVPPFQLTEVYLDNTNQGPNFPSWIYTQKSLQYLDLSSSGISFVEFSSLTERIFVELLLSNNSIFEDISNLTLNCSWLGLDHNNFTGGLPNISPIARVVDLSYNSFSGIIPHSWKNLKDLTYLNLWGNRLFGEVSVHLFELIQLQDINLGENEFSGTIPIKMSQNLEVVILRANHFEGSIPLQLFNLSSLFHLDLAHNKLSGSMPKYVYNLTSMITFHLNSWYPATIELFTKGQDYVYDVNPDRRTIDLSANNLSGEVPLELFRLVQVQTLNLSHNNFSGKIPKTIGGMKNMESLDFSNNKFSGEIPQSASLLNFLGYLNLSCNNFDGKIPIGTQLQSFNASSYIGNPKLCGAPLKNCTTKENPKNTTPSTESEDNDTLKESLYLGLGVGFAVGFWGICGSLFLIRKWRHTYYQFIDGVGDKLYVTLMVIMHVEDLALFCKS</sequence>
<evidence type="ECO:0000256" key="1">
    <source>
        <dbReference type="ARBA" id="ARBA00004251"/>
    </source>
</evidence>
<dbReference type="HOGENOM" id="CLU_000288_18_3_1"/>
<comment type="similarity">
    <text evidence="2">Belongs to the RLP family.</text>
</comment>
<dbReference type="EMBL" id="CM001219">
    <property type="protein sequence ID" value="KEH33608.1"/>
    <property type="molecule type" value="Genomic_DNA"/>
</dbReference>
<keyword evidence="11" id="KW-0325">Glycoprotein</keyword>
<feature type="signal peptide" evidence="13">
    <location>
        <begin position="1"/>
        <end position="23"/>
    </location>
</feature>
<keyword evidence="16" id="KW-0808">Transferase</keyword>
<feature type="domain" description="Disease resistance R13L4/SHOC-2-like LRR" evidence="15">
    <location>
        <begin position="247"/>
        <end position="396"/>
    </location>
</feature>
<keyword evidence="4" id="KW-0433">Leucine-rich repeat</keyword>
<evidence type="ECO:0000256" key="4">
    <source>
        <dbReference type="ARBA" id="ARBA00022614"/>
    </source>
</evidence>
<keyword evidence="8 12" id="KW-1133">Transmembrane helix</keyword>
<dbReference type="FunFam" id="3.80.10.10:FF:000095">
    <property type="entry name" value="LRR receptor-like serine/threonine-protein kinase GSO1"/>
    <property type="match status" value="1"/>
</dbReference>